<dbReference type="Proteomes" id="UP001550603">
    <property type="component" value="Unassembled WGS sequence"/>
</dbReference>
<evidence type="ECO:0000313" key="1">
    <source>
        <dbReference type="EMBL" id="MEU2265059.1"/>
    </source>
</evidence>
<keyword evidence="2" id="KW-1185">Reference proteome</keyword>
<evidence type="ECO:0008006" key="3">
    <source>
        <dbReference type="Google" id="ProtNLM"/>
    </source>
</evidence>
<dbReference type="Gene3D" id="3.40.50.1820">
    <property type="entry name" value="alpha/beta hydrolase"/>
    <property type="match status" value="1"/>
</dbReference>
<protein>
    <recommendedName>
        <fullName evidence="3">AB hydrolase-1 domain-containing protein</fullName>
    </recommendedName>
</protein>
<dbReference type="EMBL" id="JBEYBN010000001">
    <property type="protein sequence ID" value="MEU2265059.1"/>
    <property type="molecule type" value="Genomic_DNA"/>
</dbReference>
<dbReference type="SUPFAM" id="SSF53474">
    <property type="entry name" value="alpha/beta-Hydrolases"/>
    <property type="match status" value="1"/>
</dbReference>
<dbReference type="InterPro" id="IPR029058">
    <property type="entry name" value="AB_hydrolase_fold"/>
</dbReference>
<accession>A0ABV2XM40</accession>
<sequence length="417" mass="43457">MRVLFVHGTGVRQKRFDATFDLVARSLRGHLPDADLVPCYWGGDFGVTVTGGLRSVPAERVTRGALDDVPAAGPLEQEVALWSLLLADPLCELRVLATVSGSEDYGVPGVRSPGETVARRLADLAAHRPAAGELPALLDSLGVTGHYGPVLHRVAGATEFAEACVRARDAVDAREVAAAAARAVTAGLLAAAEDDALCTGAERDRLADLFGGLLGGTVRAPGGRATALLGTLALRVLTQPALNHWRAPLTGGSAPALGDILRYQARGGPLRDHLEGVIRSGTGPAVLIGHSLGGIALVDLLAMAATRQAPLSDVRLLVTVGSQAPFLHECGALTGLPPGAGLPPGFPRWLNIYDRQDLLAFRAAPVFPDDARVSDHEVTSRQPFPLSHGAYWKIEALYERIAAALPVSGTPQPGAAE</sequence>
<evidence type="ECO:0000313" key="2">
    <source>
        <dbReference type="Proteomes" id="UP001550603"/>
    </source>
</evidence>
<organism evidence="1 2">
    <name type="scientific">Streptomyces olindensis</name>
    <dbReference type="NCBI Taxonomy" id="358823"/>
    <lineage>
        <taxon>Bacteria</taxon>
        <taxon>Bacillati</taxon>
        <taxon>Actinomycetota</taxon>
        <taxon>Actinomycetes</taxon>
        <taxon>Kitasatosporales</taxon>
        <taxon>Streptomycetaceae</taxon>
        <taxon>Streptomyces</taxon>
    </lineage>
</organism>
<comment type="caution">
    <text evidence="1">The sequence shown here is derived from an EMBL/GenBank/DDBJ whole genome shotgun (WGS) entry which is preliminary data.</text>
</comment>
<gene>
    <name evidence="1" type="ORF">ABZ568_01115</name>
</gene>
<name>A0ABV2XM40_9ACTN</name>
<proteinExistence type="predicted"/>
<reference evidence="1 2" key="1">
    <citation type="submission" date="2024-06" db="EMBL/GenBank/DDBJ databases">
        <title>The Natural Products Discovery Center: Release of the First 8490 Sequenced Strains for Exploring Actinobacteria Biosynthetic Diversity.</title>
        <authorList>
            <person name="Kalkreuter E."/>
            <person name="Kautsar S.A."/>
            <person name="Yang D."/>
            <person name="Bader C.D."/>
            <person name="Teijaro C.N."/>
            <person name="Fluegel L."/>
            <person name="Davis C.M."/>
            <person name="Simpson J.R."/>
            <person name="Lauterbach L."/>
            <person name="Steele A.D."/>
            <person name="Gui C."/>
            <person name="Meng S."/>
            <person name="Li G."/>
            <person name="Viehrig K."/>
            <person name="Ye F."/>
            <person name="Su P."/>
            <person name="Kiefer A.F."/>
            <person name="Nichols A."/>
            <person name="Cepeda A.J."/>
            <person name="Yan W."/>
            <person name="Fan B."/>
            <person name="Jiang Y."/>
            <person name="Adhikari A."/>
            <person name="Zheng C.-J."/>
            <person name="Schuster L."/>
            <person name="Cowan T.M."/>
            <person name="Smanski M.J."/>
            <person name="Chevrette M.G."/>
            <person name="De Carvalho L.P.S."/>
            <person name="Shen B."/>
        </authorList>
    </citation>
    <scope>NUCLEOTIDE SEQUENCE [LARGE SCALE GENOMIC DNA]</scope>
    <source>
        <strain evidence="1 2">NPDC019583</strain>
    </source>
</reference>
<dbReference type="RefSeq" id="WP_359784485.1">
    <property type="nucleotide sequence ID" value="NZ_JBEYBN010000001.1"/>
</dbReference>